<gene>
    <name evidence="1" type="ORF">B0H17DRAFT_311011</name>
</gene>
<sequence>MQVFLCDEVTIDTFIALPTQQRNAVLRPLPTPDLHNLYEKLVNFILHDSATVAAKARDVSRGLLGDNRTPLGEVLTPMLVVATLDGSFGCHHRISDSVVDVIFISRSLWEKWRDALRAQSQDADGLQVVIVAALLHELAHRCVSLAQQTRTLEKSGHPEPASKLTSERLRVPWLPGSKGEAGHYTEWRISAGFSGGINPVVKHTSALAPTTFECSLGP</sequence>
<reference evidence="1" key="1">
    <citation type="submission" date="2023-03" db="EMBL/GenBank/DDBJ databases">
        <title>Massive genome expansion in bonnet fungi (Mycena s.s.) driven by repeated elements and novel gene families across ecological guilds.</title>
        <authorList>
            <consortium name="Lawrence Berkeley National Laboratory"/>
            <person name="Harder C.B."/>
            <person name="Miyauchi S."/>
            <person name="Viragh M."/>
            <person name="Kuo A."/>
            <person name="Thoen E."/>
            <person name="Andreopoulos B."/>
            <person name="Lu D."/>
            <person name="Skrede I."/>
            <person name="Drula E."/>
            <person name="Henrissat B."/>
            <person name="Morin E."/>
            <person name="Kohler A."/>
            <person name="Barry K."/>
            <person name="LaButti K."/>
            <person name="Morin E."/>
            <person name="Salamov A."/>
            <person name="Lipzen A."/>
            <person name="Mereny Z."/>
            <person name="Hegedus B."/>
            <person name="Baldrian P."/>
            <person name="Stursova M."/>
            <person name="Weitz H."/>
            <person name="Taylor A."/>
            <person name="Grigoriev I.V."/>
            <person name="Nagy L.G."/>
            <person name="Martin F."/>
            <person name="Kauserud H."/>
        </authorList>
    </citation>
    <scope>NUCLEOTIDE SEQUENCE</scope>
    <source>
        <strain evidence="1">CBHHK067</strain>
    </source>
</reference>
<organism evidence="1 2">
    <name type="scientific">Mycena rosella</name>
    <name type="common">Pink bonnet</name>
    <name type="synonym">Agaricus rosellus</name>
    <dbReference type="NCBI Taxonomy" id="1033263"/>
    <lineage>
        <taxon>Eukaryota</taxon>
        <taxon>Fungi</taxon>
        <taxon>Dikarya</taxon>
        <taxon>Basidiomycota</taxon>
        <taxon>Agaricomycotina</taxon>
        <taxon>Agaricomycetes</taxon>
        <taxon>Agaricomycetidae</taxon>
        <taxon>Agaricales</taxon>
        <taxon>Marasmiineae</taxon>
        <taxon>Mycenaceae</taxon>
        <taxon>Mycena</taxon>
    </lineage>
</organism>
<evidence type="ECO:0000313" key="2">
    <source>
        <dbReference type="Proteomes" id="UP001221757"/>
    </source>
</evidence>
<dbReference type="Proteomes" id="UP001221757">
    <property type="component" value="Unassembled WGS sequence"/>
</dbReference>
<dbReference type="AlphaFoldDB" id="A0AAD7G394"/>
<keyword evidence="2" id="KW-1185">Reference proteome</keyword>
<protein>
    <submittedName>
        <fullName evidence="1">Uncharacterized protein</fullName>
    </submittedName>
</protein>
<proteinExistence type="predicted"/>
<dbReference type="EMBL" id="JARKIE010000235">
    <property type="protein sequence ID" value="KAJ7663036.1"/>
    <property type="molecule type" value="Genomic_DNA"/>
</dbReference>
<accession>A0AAD7G394</accession>
<name>A0AAD7G394_MYCRO</name>
<evidence type="ECO:0000313" key="1">
    <source>
        <dbReference type="EMBL" id="KAJ7663036.1"/>
    </source>
</evidence>
<comment type="caution">
    <text evidence="1">The sequence shown here is derived from an EMBL/GenBank/DDBJ whole genome shotgun (WGS) entry which is preliminary data.</text>
</comment>